<dbReference type="CDD" id="cd00926">
    <property type="entry name" value="Cyt_c_Oxidase_VIb"/>
    <property type="match status" value="1"/>
</dbReference>
<dbReference type="InterPro" id="IPR048280">
    <property type="entry name" value="COX6B-like"/>
</dbReference>
<dbReference type="GO" id="GO:0045277">
    <property type="term" value="C:respiratory chain complex IV"/>
    <property type="evidence" value="ECO:0007669"/>
    <property type="project" value="InterPro"/>
</dbReference>
<evidence type="ECO:0000313" key="4">
    <source>
        <dbReference type="EMBL" id="VEN50289.1"/>
    </source>
</evidence>
<evidence type="ECO:0000256" key="3">
    <source>
        <dbReference type="ARBA" id="ARBA00023157"/>
    </source>
</evidence>
<dbReference type="Gene3D" id="1.10.10.140">
    <property type="entry name" value="Cytochrome c oxidase, subunit VIb"/>
    <property type="match status" value="1"/>
</dbReference>
<gene>
    <name evidence="4" type="ORF">CALMAC_LOCUS11108</name>
</gene>
<dbReference type="AlphaFoldDB" id="A0A653CRF7"/>
<evidence type="ECO:0000256" key="1">
    <source>
        <dbReference type="ARBA" id="ARBA00004173"/>
    </source>
</evidence>
<dbReference type="InterPro" id="IPR003213">
    <property type="entry name" value="Cyt_c_oxidase_su6B"/>
</dbReference>
<proteinExistence type="predicted"/>
<reference evidence="4 5" key="1">
    <citation type="submission" date="2019-01" db="EMBL/GenBank/DDBJ databases">
        <authorList>
            <person name="Sayadi A."/>
        </authorList>
    </citation>
    <scope>NUCLEOTIDE SEQUENCE [LARGE SCALE GENOMIC DNA]</scope>
</reference>
<evidence type="ECO:0000313" key="5">
    <source>
        <dbReference type="Proteomes" id="UP000410492"/>
    </source>
</evidence>
<dbReference type="OrthoDB" id="1107506at2759"/>
<comment type="subcellular location">
    <subcellularLocation>
        <location evidence="1">Mitochondrion</location>
    </subcellularLocation>
</comment>
<dbReference type="Pfam" id="PF02297">
    <property type="entry name" value="COX6B"/>
    <property type="match status" value="1"/>
</dbReference>
<dbReference type="PANTHER" id="PTHR46281">
    <property type="entry name" value="CYTOCHROME C OXIDASE SUBUNIT 6B"/>
    <property type="match status" value="1"/>
</dbReference>
<name>A0A653CRF7_CALMS</name>
<sequence>MSENQDPRLSTVPQDARYRYTNCTNWCFSAYVDHKRCKKLLGEGNPSCEQFAKVFRAICPNDWVKRWDDQIVAGTFPVDLPPAVNDCTQMKK</sequence>
<dbReference type="PANTHER" id="PTHR46281:SF31">
    <property type="entry name" value="CYTOCHROME C OXIDASE SUBUNIT"/>
    <property type="match status" value="1"/>
</dbReference>
<protein>
    <recommendedName>
        <fullName evidence="6">Cytochrome c oxidase subunit</fullName>
    </recommendedName>
</protein>
<dbReference type="GO" id="GO:0005739">
    <property type="term" value="C:mitochondrion"/>
    <property type="evidence" value="ECO:0007669"/>
    <property type="project" value="UniProtKB-SubCell"/>
</dbReference>
<evidence type="ECO:0000256" key="2">
    <source>
        <dbReference type="ARBA" id="ARBA00023128"/>
    </source>
</evidence>
<organism evidence="4 5">
    <name type="scientific">Callosobruchus maculatus</name>
    <name type="common">Southern cowpea weevil</name>
    <name type="synonym">Pulse bruchid</name>
    <dbReference type="NCBI Taxonomy" id="64391"/>
    <lineage>
        <taxon>Eukaryota</taxon>
        <taxon>Metazoa</taxon>
        <taxon>Ecdysozoa</taxon>
        <taxon>Arthropoda</taxon>
        <taxon>Hexapoda</taxon>
        <taxon>Insecta</taxon>
        <taxon>Pterygota</taxon>
        <taxon>Neoptera</taxon>
        <taxon>Endopterygota</taxon>
        <taxon>Coleoptera</taxon>
        <taxon>Polyphaga</taxon>
        <taxon>Cucujiformia</taxon>
        <taxon>Chrysomeloidea</taxon>
        <taxon>Chrysomelidae</taxon>
        <taxon>Bruchinae</taxon>
        <taxon>Bruchini</taxon>
        <taxon>Callosobruchus</taxon>
    </lineage>
</organism>
<dbReference type="InterPro" id="IPR036549">
    <property type="entry name" value="CX6/COA6-like_sf"/>
</dbReference>
<keyword evidence="5" id="KW-1185">Reference proteome</keyword>
<dbReference type="Proteomes" id="UP000410492">
    <property type="component" value="Unassembled WGS sequence"/>
</dbReference>
<keyword evidence="3" id="KW-1015">Disulfide bond</keyword>
<accession>A0A653CRF7</accession>
<dbReference type="SUPFAM" id="SSF47694">
    <property type="entry name" value="Cytochrome c oxidase subunit h"/>
    <property type="match status" value="1"/>
</dbReference>
<keyword evidence="2" id="KW-0496">Mitochondrion</keyword>
<dbReference type="EMBL" id="CAACVG010008551">
    <property type="protein sequence ID" value="VEN50289.1"/>
    <property type="molecule type" value="Genomic_DNA"/>
</dbReference>
<evidence type="ECO:0008006" key="6">
    <source>
        <dbReference type="Google" id="ProtNLM"/>
    </source>
</evidence>